<dbReference type="Gene3D" id="1.25.40.10">
    <property type="entry name" value="Tetratricopeptide repeat domain"/>
    <property type="match status" value="1"/>
</dbReference>
<dbReference type="Gene3D" id="3.30.2010.10">
    <property type="entry name" value="Metalloproteases ('zincins'), catalytic domain"/>
    <property type="match status" value="1"/>
</dbReference>
<dbReference type="PROSITE" id="PS51318">
    <property type="entry name" value="TAT"/>
    <property type="match status" value="1"/>
</dbReference>
<proteinExistence type="predicted"/>
<dbReference type="PANTHER" id="PTHR22726">
    <property type="entry name" value="METALLOENDOPEPTIDASE OMA1"/>
    <property type="match status" value="1"/>
</dbReference>
<evidence type="ECO:0000256" key="1">
    <source>
        <dbReference type="ARBA" id="ARBA00001947"/>
    </source>
</evidence>
<keyword evidence="3" id="KW-0479">Metal-binding</keyword>
<evidence type="ECO:0000256" key="5">
    <source>
        <dbReference type="ARBA" id="ARBA00022833"/>
    </source>
</evidence>
<evidence type="ECO:0000259" key="8">
    <source>
        <dbReference type="Pfam" id="PF01435"/>
    </source>
</evidence>
<keyword evidence="6 9" id="KW-0482">Metalloprotease</keyword>
<comment type="cofactor">
    <cofactor evidence="1">
        <name>Zn(2+)</name>
        <dbReference type="ChEBI" id="CHEBI:29105"/>
    </cofactor>
</comment>
<protein>
    <submittedName>
        <fullName evidence="9">M48 family metalloprotease</fullName>
    </submittedName>
</protein>
<keyword evidence="4" id="KW-0378">Hydrolase</keyword>
<evidence type="ECO:0000313" key="10">
    <source>
        <dbReference type="Proteomes" id="UP000469346"/>
    </source>
</evidence>
<dbReference type="Pfam" id="PF14559">
    <property type="entry name" value="TPR_19"/>
    <property type="match status" value="1"/>
</dbReference>
<dbReference type="InterPro" id="IPR006311">
    <property type="entry name" value="TAT_signal"/>
</dbReference>
<evidence type="ECO:0000313" key="9">
    <source>
        <dbReference type="EMBL" id="NDY41579.1"/>
    </source>
</evidence>
<evidence type="ECO:0000256" key="4">
    <source>
        <dbReference type="ARBA" id="ARBA00022801"/>
    </source>
</evidence>
<dbReference type="AlphaFoldDB" id="A0A6N9TKE4"/>
<feature type="region of interest" description="Disordered" evidence="7">
    <location>
        <begin position="465"/>
        <end position="484"/>
    </location>
</feature>
<organism evidence="9 10">
    <name type="scientific">Dissulfurirhabdus thermomarina</name>
    <dbReference type="NCBI Taxonomy" id="1765737"/>
    <lineage>
        <taxon>Bacteria</taxon>
        <taxon>Deltaproteobacteria</taxon>
        <taxon>Dissulfurirhabdaceae</taxon>
        <taxon>Dissulfurirhabdus</taxon>
    </lineage>
</organism>
<dbReference type="InterPro" id="IPR051156">
    <property type="entry name" value="Mito/Outer_Membr_Metalloprot"/>
</dbReference>
<evidence type="ECO:0000256" key="6">
    <source>
        <dbReference type="ARBA" id="ARBA00023049"/>
    </source>
</evidence>
<sequence>MENRIPTYPAAPSPRRRLRAAAAGLAAALLLPLLAAPRPARAMMSVEEEKELGARLLRMVKEQAQLVEDPEVVGYVRGVGRKVLAQVGTSFFDYRFFVIQDAALNAFAMPGGLVFVHSGLIEAVDNEDELLCVIAHEIGHVEGRHVARRMERMQRVNLATAAMAIAGIFLGSPKAGSAILATSGALNASIALKYSRADEEEADRRGYAWICKAGYDPGGLIAVLKKMQRHRWLGSDRIPSYLSTHPGAAERVTYLEHQRAYRPCPQRVPQDNFELRRVQVRLRVLTSDPRVLVERYRRELAATPKDSLLRFGLAEALLAARDYDAALALFRELAEQEGDARPRFRADLGRALFTAGRYAEARKVLTTYLEAHPGDDGARFLLARTLLELGNAGAALPLLGRLSGDWPEAPGLDFQLGRALAAAGRTGEAHYHFYLHYLRSGDARAAAYHRDRALALLPAGSPLRRKLVPPGERNATRAEEEAGR</sequence>
<reference evidence="9 10" key="1">
    <citation type="submission" date="2020-02" db="EMBL/GenBank/DDBJ databases">
        <title>Comparative genomics of sulfur disproportionating microorganisms.</title>
        <authorList>
            <person name="Ward L.M."/>
            <person name="Bertran E."/>
            <person name="Johnston D.T."/>
        </authorList>
    </citation>
    <scope>NUCLEOTIDE SEQUENCE [LARGE SCALE GENOMIC DNA]</scope>
    <source>
        <strain evidence="9 10">DSM 100025</strain>
    </source>
</reference>
<comment type="caution">
    <text evidence="9">The sequence shown here is derived from an EMBL/GenBank/DDBJ whole genome shotgun (WGS) entry which is preliminary data.</text>
</comment>
<dbReference type="EMBL" id="JAAGRR010000009">
    <property type="protein sequence ID" value="NDY41579.1"/>
    <property type="molecule type" value="Genomic_DNA"/>
</dbReference>
<evidence type="ECO:0000256" key="7">
    <source>
        <dbReference type="SAM" id="MobiDB-lite"/>
    </source>
</evidence>
<dbReference type="InterPro" id="IPR011990">
    <property type="entry name" value="TPR-like_helical_dom_sf"/>
</dbReference>
<dbReference type="GO" id="GO:0016020">
    <property type="term" value="C:membrane"/>
    <property type="evidence" value="ECO:0007669"/>
    <property type="project" value="TreeGrafter"/>
</dbReference>
<dbReference type="SUPFAM" id="SSF48452">
    <property type="entry name" value="TPR-like"/>
    <property type="match status" value="1"/>
</dbReference>
<keyword evidence="10" id="KW-1185">Reference proteome</keyword>
<dbReference type="Pfam" id="PF13432">
    <property type="entry name" value="TPR_16"/>
    <property type="match status" value="1"/>
</dbReference>
<evidence type="ECO:0000256" key="2">
    <source>
        <dbReference type="ARBA" id="ARBA00022670"/>
    </source>
</evidence>
<feature type="domain" description="Peptidase M48" evidence="8">
    <location>
        <begin position="75"/>
        <end position="257"/>
    </location>
</feature>
<dbReference type="RefSeq" id="WP_163297736.1">
    <property type="nucleotide sequence ID" value="NZ_JAAGRR010000009.1"/>
</dbReference>
<dbReference type="CDD" id="cd07333">
    <property type="entry name" value="M48C_bepA_like"/>
    <property type="match status" value="1"/>
</dbReference>
<name>A0A6N9TKE4_DISTH</name>
<keyword evidence="5" id="KW-0862">Zinc</keyword>
<dbReference type="InterPro" id="IPR001915">
    <property type="entry name" value="Peptidase_M48"/>
</dbReference>
<feature type="compositionally biased region" description="Basic and acidic residues" evidence="7">
    <location>
        <begin position="474"/>
        <end position="484"/>
    </location>
</feature>
<dbReference type="Proteomes" id="UP000469346">
    <property type="component" value="Unassembled WGS sequence"/>
</dbReference>
<dbReference type="PANTHER" id="PTHR22726:SF1">
    <property type="entry name" value="METALLOENDOPEPTIDASE OMA1, MITOCHONDRIAL"/>
    <property type="match status" value="1"/>
</dbReference>
<dbReference type="GO" id="GO:0004222">
    <property type="term" value="F:metalloendopeptidase activity"/>
    <property type="evidence" value="ECO:0007669"/>
    <property type="project" value="InterPro"/>
</dbReference>
<dbReference type="Pfam" id="PF01435">
    <property type="entry name" value="Peptidase_M48"/>
    <property type="match status" value="1"/>
</dbReference>
<dbReference type="GO" id="GO:0051603">
    <property type="term" value="P:proteolysis involved in protein catabolic process"/>
    <property type="evidence" value="ECO:0007669"/>
    <property type="project" value="TreeGrafter"/>
</dbReference>
<evidence type="ECO:0000256" key="3">
    <source>
        <dbReference type="ARBA" id="ARBA00022723"/>
    </source>
</evidence>
<accession>A0A6N9TKE4</accession>
<gene>
    <name evidence="9" type="ORF">G3N55_01765</name>
</gene>
<dbReference type="GO" id="GO:0046872">
    <property type="term" value="F:metal ion binding"/>
    <property type="evidence" value="ECO:0007669"/>
    <property type="project" value="UniProtKB-KW"/>
</dbReference>
<keyword evidence="2 9" id="KW-0645">Protease</keyword>